<dbReference type="InterPro" id="IPR038579">
    <property type="entry name" value="Ribosomal_eS21_sf"/>
</dbReference>
<feature type="region of interest" description="Disordered" evidence="1">
    <location>
        <begin position="1"/>
        <end position="36"/>
    </location>
</feature>
<comment type="caution">
    <text evidence="2">The sequence shown here is derived from an EMBL/GenBank/DDBJ whole genome shotgun (WGS) entry which is preliminary data.</text>
</comment>
<dbReference type="EMBL" id="JAGFMF010011769">
    <property type="protein sequence ID" value="KAG8513314.1"/>
    <property type="molecule type" value="Genomic_DNA"/>
</dbReference>
<dbReference type="AlphaFoldDB" id="A0A8J6A0N2"/>
<protein>
    <submittedName>
        <fullName evidence="2">40S ribosomal protein S21</fullName>
    </submittedName>
</protein>
<evidence type="ECO:0000313" key="2">
    <source>
        <dbReference type="EMBL" id="KAG8513314.1"/>
    </source>
</evidence>
<dbReference type="GO" id="GO:0005840">
    <property type="term" value="C:ribosome"/>
    <property type="evidence" value="ECO:0007669"/>
    <property type="project" value="UniProtKB-KW"/>
</dbReference>
<evidence type="ECO:0000313" key="3">
    <source>
        <dbReference type="Proteomes" id="UP000700334"/>
    </source>
</evidence>
<dbReference type="Gene3D" id="3.30.1230.20">
    <property type="match status" value="1"/>
</dbReference>
<reference evidence="2" key="1">
    <citation type="journal article" date="2021" name="Evol. Appl.">
        <title>The genome of the Pyrenean desman and the effects of bottlenecks and inbreeding on the genomic landscape of an endangered species.</title>
        <authorList>
            <person name="Escoda L."/>
            <person name="Castresana J."/>
        </authorList>
    </citation>
    <scope>NUCLEOTIDE SEQUENCE</scope>
    <source>
        <strain evidence="2">IBE-C5619</strain>
    </source>
</reference>
<sequence length="109" mass="11375">MNVAEVSTARAGRRAGGRGRGRPSDPVPRSQVDKVTGRFNGQFKTYAICGAIRRMVSAGRPPAWALLGGGLRCGGPGGRAPGLTPRMLLQGESDDSILRLAKGDCIVSK</sequence>
<dbReference type="OrthoDB" id="278325at2759"/>
<organism evidence="2 3">
    <name type="scientific">Galemys pyrenaicus</name>
    <name type="common">Iberian desman</name>
    <name type="synonym">Pyrenean desman</name>
    <dbReference type="NCBI Taxonomy" id="202257"/>
    <lineage>
        <taxon>Eukaryota</taxon>
        <taxon>Metazoa</taxon>
        <taxon>Chordata</taxon>
        <taxon>Craniata</taxon>
        <taxon>Vertebrata</taxon>
        <taxon>Euteleostomi</taxon>
        <taxon>Mammalia</taxon>
        <taxon>Eutheria</taxon>
        <taxon>Laurasiatheria</taxon>
        <taxon>Eulipotyphla</taxon>
        <taxon>Talpidae</taxon>
        <taxon>Galemys</taxon>
    </lineage>
</organism>
<evidence type="ECO:0000256" key="1">
    <source>
        <dbReference type="SAM" id="MobiDB-lite"/>
    </source>
</evidence>
<dbReference type="Proteomes" id="UP000700334">
    <property type="component" value="Unassembled WGS sequence"/>
</dbReference>
<keyword evidence="2" id="KW-0687">Ribonucleoprotein</keyword>
<keyword evidence="3" id="KW-1185">Reference proteome</keyword>
<keyword evidence="2" id="KW-0689">Ribosomal protein</keyword>
<feature type="compositionally biased region" description="Basic residues" evidence="1">
    <location>
        <begin position="11"/>
        <end position="21"/>
    </location>
</feature>
<accession>A0A8J6A0N2</accession>
<proteinExistence type="predicted"/>
<name>A0A8J6A0N2_GALPY</name>
<gene>
    <name evidence="2" type="ORF">J0S82_018641</name>
</gene>